<dbReference type="InterPro" id="IPR051258">
    <property type="entry name" value="Diverse_Substrate_Transporter"/>
</dbReference>
<evidence type="ECO:0000256" key="6">
    <source>
        <dbReference type="ARBA" id="ARBA00023136"/>
    </source>
</evidence>
<feature type="transmembrane region" description="Helical" evidence="7">
    <location>
        <begin position="61"/>
        <end position="82"/>
    </location>
</feature>
<keyword evidence="4 7" id="KW-0812">Transmembrane</keyword>
<dbReference type="Proteomes" id="UP001500503">
    <property type="component" value="Unassembled WGS sequence"/>
</dbReference>
<proteinExistence type="inferred from homology"/>
<reference evidence="10" key="1">
    <citation type="journal article" date="2019" name="Int. J. Syst. Evol. Microbiol.">
        <title>The Global Catalogue of Microorganisms (GCM) 10K type strain sequencing project: providing services to taxonomists for standard genome sequencing and annotation.</title>
        <authorList>
            <consortium name="The Broad Institute Genomics Platform"/>
            <consortium name="The Broad Institute Genome Sequencing Center for Infectious Disease"/>
            <person name="Wu L."/>
            <person name="Ma J."/>
        </authorList>
    </citation>
    <scope>NUCLEOTIDE SEQUENCE [LARGE SCALE GENOMIC DNA]</scope>
    <source>
        <strain evidence="10">JCM 17933</strain>
    </source>
</reference>
<feature type="transmembrane region" description="Helical" evidence="7">
    <location>
        <begin position="120"/>
        <end position="138"/>
    </location>
</feature>
<dbReference type="RefSeq" id="WP_345475803.1">
    <property type="nucleotide sequence ID" value="NZ_BAABHF010000079.1"/>
</dbReference>
<protein>
    <submittedName>
        <fullName evidence="9">EamA family transporter</fullName>
    </submittedName>
</protein>
<accession>A0ABP8RA13</accession>
<keyword evidence="3" id="KW-1003">Cell membrane</keyword>
<keyword evidence="6 7" id="KW-0472">Membrane</keyword>
<comment type="similarity">
    <text evidence="2">Belongs to the EamA transporter family.</text>
</comment>
<comment type="subcellular location">
    <subcellularLocation>
        <location evidence="1">Cell membrane</location>
        <topology evidence="1">Multi-pass membrane protein</topology>
    </subcellularLocation>
</comment>
<evidence type="ECO:0000256" key="2">
    <source>
        <dbReference type="ARBA" id="ARBA00007362"/>
    </source>
</evidence>
<comment type="caution">
    <text evidence="9">The sequence shown here is derived from an EMBL/GenBank/DDBJ whole genome shotgun (WGS) entry which is preliminary data.</text>
</comment>
<dbReference type="InterPro" id="IPR037185">
    <property type="entry name" value="EmrE-like"/>
</dbReference>
<feature type="transmembrane region" description="Helical" evidence="7">
    <location>
        <begin position="94"/>
        <end position="114"/>
    </location>
</feature>
<feature type="transmembrane region" description="Helical" evidence="7">
    <location>
        <begin position="258"/>
        <end position="278"/>
    </location>
</feature>
<evidence type="ECO:0000313" key="10">
    <source>
        <dbReference type="Proteomes" id="UP001500503"/>
    </source>
</evidence>
<evidence type="ECO:0000259" key="8">
    <source>
        <dbReference type="Pfam" id="PF00892"/>
    </source>
</evidence>
<dbReference type="Pfam" id="PF00892">
    <property type="entry name" value="EamA"/>
    <property type="match status" value="1"/>
</dbReference>
<dbReference type="PANTHER" id="PTHR42920">
    <property type="entry name" value="OS03G0707200 PROTEIN-RELATED"/>
    <property type="match status" value="1"/>
</dbReference>
<evidence type="ECO:0000256" key="7">
    <source>
        <dbReference type="SAM" id="Phobius"/>
    </source>
</evidence>
<feature type="domain" description="EamA" evidence="8">
    <location>
        <begin position="168"/>
        <end position="299"/>
    </location>
</feature>
<evidence type="ECO:0000256" key="1">
    <source>
        <dbReference type="ARBA" id="ARBA00004651"/>
    </source>
</evidence>
<feature type="transmembrane region" description="Helical" evidence="7">
    <location>
        <begin position="198"/>
        <end position="216"/>
    </location>
</feature>
<evidence type="ECO:0000256" key="5">
    <source>
        <dbReference type="ARBA" id="ARBA00022989"/>
    </source>
</evidence>
<feature type="transmembrane region" description="Helical" evidence="7">
    <location>
        <begin position="167"/>
        <end position="186"/>
    </location>
</feature>
<evidence type="ECO:0000256" key="3">
    <source>
        <dbReference type="ARBA" id="ARBA00022475"/>
    </source>
</evidence>
<dbReference type="InterPro" id="IPR000620">
    <property type="entry name" value="EamA_dom"/>
</dbReference>
<sequence>MALADAQGSYGRAGWFRTRTGALRPSLGSVPPPALILLGIVSVQVGAGLAKNLFARSSPDAVVMMRLLTSAVVLGVAYRSSLRGLRRLHSWRDIGVATLFGLTLAGMNACFYQALARLPLGIAVTVEFLGPLSVSILASRRRLDLLWALLALGGVTLLARGDGDVTLTGVAFALLAAAGWACYILLSGATGRRFSGSSGLAVASIVGAVVMLPVGVGTAGAKLLDPELLLVAAGVGLLSSVIPYTLELEALRRISARLFGILMSIEPAVAAVVGLVFLGEMLYWREWLAIGLVITACVGATRFQQSPPEAPEA</sequence>
<evidence type="ECO:0000256" key="4">
    <source>
        <dbReference type="ARBA" id="ARBA00022692"/>
    </source>
</evidence>
<gene>
    <name evidence="9" type="ORF">GCM10023191_100990</name>
</gene>
<keyword evidence="10" id="KW-1185">Reference proteome</keyword>
<dbReference type="EMBL" id="BAABHF010000079">
    <property type="protein sequence ID" value="GAA4522002.1"/>
    <property type="molecule type" value="Genomic_DNA"/>
</dbReference>
<evidence type="ECO:0000313" key="9">
    <source>
        <dbReference type="EMBL" id="GAA4522002.1"/>
    </source>
</evidence>
<keyword evidence="5 7" id="KW-1133">Transmembrane helix</keyword>
<dbReference type="SUPFAM" id="SSF103481">
    <property type="entry name" value="Multidrug resistance efflux transporter EmrE"/>
    <property type="match status" value="2"/>
</dbReference>
<feature type="transmembrane region" description="Helical" evidence="7">
    <location>
        <begin position="34"/>
        <end position="55"/>
    </location>
</feature>
<dbReference type="PANTHER" id="PTHR42920:SF5">
    <property type="entry name" value="EAMA DOMAIN-CONTAINING PROTEIN"/>
    <property type="match status" value="1"/>
</dbReference>
<name>A0ABP8RA13_9ACTN</name>
<organism evidence="9 10">
    <name type="scientific">Actinoallomurus oryzae</name>
    <dbReference type="NCBI Taxonomy" id="502180"/>
    <lineage>
        <taxon>Bacteria</taxon>
        <taxon>Bacillati</taxon>
        <taxon>Actinomycetota</taxon>
        <taxon>Actinomycetes</taxon>
        <taxon>Streptosporangiales</taxon>
        <taxon>Thermomonosporaceae</taxon>
        <taxon>Actinoallomurus</taxon>
    </lineage>
</organism>
<feature type="transmembrane region" description="Helical" evidence="7">
    <location>
        <begin position="145"/>
        <end position="161"/>
    </location>
</feature>
<feature type="transmembrane region" description="Helical" evidence="7">
    <location>
        <begin position="228"/>
        <end position="246"/>
    </location>
</feature>